<gene>
    <name evidence="1" type="ORF">M8C21_026577</name>
</gene>
<evidence type="ECO:0000313" key="1">
    <source>
        <dbReference type="EMBL" id="KAI7741861.1"/>
    </source>
</evidence>
<dbReference type="Proteomes" id="UP001206925">
    <property type="component" value="Unassembled WGS sequence"/>
</dbReference>
<dbReference type="AlphaFoldDB" id="A0AAD5CJV1"/>
<organism evidence="1 2">
    <name type="scientific">Ambrosia artemisiifolia</name>
    <name type="common">Common ragweed</name>
    <dbReference type="NCBI Taxonomy" id="4212"/>
    <lineage>
        <taxon>Eukaryota</taxon>
        <taxon>Viridiplantae</taxon>
        <taxon>Streptophyta</taxon>
        <taxon>Embryophyta</taxon>
        <taxon>Tracheophyta</taxon>
        <taxon>Spermatophyta</taxon>
        <taxon>Magnoliopsida</taxon>
        <taxon>eudicotyledons</taxon>
        <taxon>Gunneridae</taxon>
        <taxon>Pentapetalae</taxon>
        <taxon>asterids</taxon>
        <taxon>campanulids</taxon>
        <taxon>Asterales</taxon>
        <taxon>Asteraceae</taxon>
        <taxon>Asteroideae</taxon>
        <taxon>Heliantheae alliance</taxon>
        <taxon>Heliantheae</taxon>
        <taxon>Ambrosia</taxon>
    </lineage>
</organism>
<reference evidence="1" key="1">
    <citation type="submission" date="2022-06" db="EMBL/GenBank/DDBJ databases">
        <title>Uncovering the hologenomic basis of an extraordinary plant invasion.</title>
        <authorList>
            <person name="Bieker V.C."/>
            <person name="Martin M.D."/>
            <person name="Gilbert T."/>
            <person name="Hodgins K."/>
            <person name="Battlay P."/>
            <person name="Petersen B."/>
            <person name="Wilson J."/>
        </authorList>
    </citation>
    <scope>NUCLEOTIDE SEQUENCE</scope>
    <source>
        <strain evidence="1">AA19_3_7</strain>
        <tissue evidence="1">Leaf</tissue>
    </source>
</reference>
<name>A0AAD5CJV1_AMBAR</name>
<proteinExistence type="predicted"/>
<evidence type="ECO:0000313" key="2">
    <source>
        <dbReference type="Proteomes" id="UP001206925"/>
    </source>
</evidence>
<comment type="caution">
    <text evidence="1">The sequence shown here is derived from an EMBL/GenBank/DDBJ whole genome shotgun (WGS) entry which is preliminary data.</text>
</comment>
<accession>A0AAD5CJV1</accession>
<protein>
    <submittedName>
        <fullName evidence="1">Uncharacterized protein</fullName>
    </submittedName>
</protein>
<sequence>MFGVGGAFTVVLGFSPINCVGRSSGRAPNSFRVCVGWIRYVRLPGHNDCPVSAALLIATTIYVTPTFENCFSLELRLKKQGRNPLLYIALIGVALASSAMMRPLPLVSYAIDGDAAMPEYPYEIFRILAGQSIATMTRLGIINRDGVTTWQPLDAPSPWMNQRPPLDMNVGKLSLNGVIKYLCVAVHGSNRVESFVPLLSSAAVVDGCCRPRRW</sequence>
<keyword evidence="2" id="KW-1185">Reference proteome</keyword>
<dbReference type="EMBL" id="JAMZMK010008125">
    <property type="protein sequence ID" value="KAI7741861.1"/>
    <property type="molecule type" value="Genomic_DNA"/>
</dbReference>